<protein>
    <submittedName>
        <fullName evidence="2">Uncharacterized protein</fullName>
    </submittedName>
</protein>
<dbReference type="Proteomes" id="UP000237310">
    <property type="component" value="Unassembled WGS sequence"/>
</dbReference>
<keyword evidence="1" id="KW-1133">Transmembrane helix</keyword>
<keyword evidence="1" id="KW-0812">Transmembrane</keyword>
<accession>A0A2S5ACC9</accession>
<dbReference type="RefSeq" id="WP_103805795.1">
    <property type="nucleotide sequence ID" value="NZ_PQVG01000004.1"/>
</dbReference>
<sequence length="128" mass="15233">MNDFEINKTYESYIILCFFVLLLLPIIIVAYKSDLFKKITVLKFINTINKSLKYQFNIWIISFCIMVFIQKFFYVDRNVFLIIINETLLSYIFMFIVYCILVLIINIVGVFVIAITNNKTKDILKKID</sequence>
<feature type="transmembrane region" description="Helical" evidence="1">
    <location>
        <begin position="12"/>
        <end position="31"/>
    </location>
</feature>
<dbReference type="EMBL" id="PQVG01000004">
    <property type="protein sequence ID" value="POY39907.1"/>
    <property type="molecule type" value="Genomic_DNA"/>
</dbReference>
<evidence type="ECO:0000313" key="2">
    <source>
        <dbReference type="EMBL" id="POY39907.1"/>
    </source>
</evidence>
<keyword evidence="1" id="KW-0472">Membrane</keyword>
<evidence type="ECO:0000256" key="1">
    <source>
        <dbReference type="SAM" id="Phobius"/>
    </source>
</evidence>
<gene>
    <name evidence="2" type="ORF">C3L50_08735</name>
</gene>
<feature type="transmembrane region" description="Helical" evidence="1">
    <location>
        <begin position="89"/>
        <end position="116"/>
    </location>
</feature>
<feature type="transmembrane region" description="Helical" evidence="1">
    <location>
        <begin position="52"/>
        <end position="69"/>
    </location>
</feature>
<organism evidence="2 3">
    <name type="scientific">Flavobacterium alvei</name>
    <dbReference type="NCBI Taxonomy" id="2080416"/>
    <lineage>
        <taxon>Bacteria</taxon>
        <taxon>Pseudomonadati</taxon>
        <taxon>Bacteroidota</taxon>
        <taxon>Flavobacteriia</taxon>
        <taxon>Flavobacteriales</taxon>
        <taxon>Flavobacteriaceae</taxon>
        <taxon>Flavobacterium</taxon>
    </lineage>
</organism>
<comment type="caution">
    <text evidence="2">The sequence shown here is derived from an EMBL/GenBank/DDBJ whole genome shotgun (WGS) entry which is preliminary data.</text>
</comment>
<evidence type="ECO:0000313" key="3">
    <source>
        <dbReference type="Proteomes" id="UP000237310"/>
    </source>
</evidence>
<keyword evidence="3" id="KW-1185">Reference proteome</keyword>
<dbReference type="AlphaFoldDB" id="A0A2S5ACC9"/>
<proteinExistence type="predicted"/>
<reference evidence="2 3" key="1">
    <citation type="submission" date="2018-01" db="EMBL/GenBank/DDBJ databases">
        <authorList>
            <person name="Gaut B.S."/>
            <person name="Morton B.R."/>
            <person name="Clegg M.T."/>
            <person name="Duvall M.R."/>
        </authorList>
    </citation>
    <scope>NUCLEOTIDE SEQUENCE [LARGE SCALE GENOMIC DNA]</scope>
    <source>
        <strain evidence="2 3">HR-AY</strain>
    </source>
</reference>
<name>A0A2S5ACC9_9FLAO</name>